<dbReference type="GO" id="GO:0008168">
    <property type="term" value="F:methyltransferase activity"/>
    <property type="evidence" value="ECO:0007669"/>
    <property type="project" value="UniProtKB-KW"/>
</dbReference>
<dbReference type="InterPro" id="IPR005299">
    <property type="entry name" value="MeTrfase_7"/>
</dbReference>
<gene>
    <name evidence="1" type="ORF">CONCODRAFT_9908</name>
</gene>
<dbReference type="EMBL" id="KQ964604">
    <property type="protein sequence ID" value="KXN67942.1"/>
    <property type="molecule type" value="Genomic_DNA"/>
</dbReference>
<name>A0A137NYY6_CONC2</name>
<accession>A0A137NYY6</accession>
<dbReference type="InterPro" id="IPR029063">
    <property type="entry name" value="SAM-dependent_MTases_sf"/>
</dbReference>
<dbReference type="AlphaFoldDB" id="A0A137NYY6"/>
<dbReference type="PANTHER" id="PTHR31009">
    <property type="entry name" value="S-ADENOSYL-L-METHIONINE:CARBOXYL METHYLTRANSFERASE FAMILY PROTEIN"/>
    <property type="match status" value="1"/>
</dbReference>
<dbReference type="Proteomes" id="UP000070444">
    <property type="component" value="Unassembled WGS sequence"/>
</dbReference>
<keyword evidence="2" id="KW-1185">Reference proteome</keyword>
<sequence>METDRESKPMKDYNKASSMQLRAISLGYENLLVLNKNVKLSGDQLIIGDLGCSHGKNSMIAINQLLDLLASNDQVSKKLKKLLVYHEDLEDNDFDQVQQCLDDPTISYLNHSIIKSNSIQTQTEFLPKSFYEVLFQPNSVDILMCYTAIHWLPTYKSLTKGLWFLEEMETPENIEFFKKLSKEYLMKWLNLRHEELKPNGIITMNVFESGAFFPRLNIAWENYIKSKGFTHADLDKVNLCGILRSPGEVREYLAELKDKFKVLRSVHSSENYIFAKNHFKAVVYGQLFHGLGHYSKNFPTEASKDQFIEGYLDYYYNDEGNPEETDFGFMYLVLQKI</sequence>
<protein>
    <submittedName>
        <fullName evidence="1">S-adenosyl-L-methionine-dependent methyltransferase</fullName>
    </submittedName>
</protein>
<dbReference type="Pfam" id="PF03492">
    <property type="entry name" value="Methyltransf_7"/>
    <property type="match status" value="1"/>
</dbReference>
<dbReference type="OrthoDB" id="1523883at2759"/>
<proteinExistence type="predicted"/>
<keyword evidence="1" id="KW-0808">Transferase</keyword>
<dbReference type="SUPFAM" id="SSF53335">
    <property type="entry name" value="S-adenosyl-L-methionine-dependent methyltransferases"/>
    <property type="match status" value="1"/>
</dbReference>
<reference evidence="1 2" key="1">
    <citation type="journal article" date="2015" name="Genome Biol. Evol.">
        <title>Phylogenomic analyses indicate that early fungi evolved digesting cell walls of algal ancestors of land plants.</title>
        <authorList>
            <person name="Chang Y."/>
            <person name="Wang S."/>
            <person name="Sekimoto S."/>
            <person name="Aerts A.L."/>
            <person name="Choi C."/>
            <person name="Clum A."/>
            <person name="LaButti K.M."/>
            <person name="Lindquist E.A."/>
            <person name="Yee Ngan C."/>
            <person name="Ohm R.A."/>
            <person name="Salamov A.A."/>
            <person name="Grigoriev I.V."/>
            <person name="Spatafora J.W."/>
            <person name="Berbee M.L."/>
        </authorList>
    </citation>
    <scope>NUCLEOTIDE SEQUENCE [LARGE SCALE GENOMIC DNA]</scope>
    <source>
        <strain evidence="1 2">NRRL 28638</strain>
    </source>
</reference>
<dbReference type="GO" id="GO:0032259">
    <property type="term" value="P:methylation"/>
    <property type="evidence" value="ECO:0007669"/>
    <property type="project" value="UniProtKB-KW"/>
</dbReference>
<evidence type="ECO:0000313" key="2">
    <source>
        <dbReference type="Proteomes" id="UP000070444"/>
    </source>
</evidence>
<evidence type="ECO:0000313" key="1">
    <source>
        <dbReference type="EMBL" id="KXN67942.1"/>
    </source>
</evidence>
<keyword evidence="1" id="KW-0489">Methyltransferase</keyword>
<dbReference type="Gene3D" id="3.40.50.150">
    <property type="entry name" value="Vaccinia Virus protein VP39"/>
    <property type="match status" value="1"/>
</dbReference>
<organism evidence="1 2">
    <name type="scientific">Conidiobolus coronatus (strain ATCC 28846 / CBS 209.66 / NRRL 28638)</name>
    <name type="common">Delacroixia coronata</name>
    <dbReference type="NCBI Taxonomy" id="796925"/>
    <lineage>
        <taxon>Eukaryota</taxon>
        <taxon>Fungi</taxon>
        <taxon>Fungi incertae sedis</taxon>
        <taxon>Zoopagomycota</taxon>
        <taxon>Entomophthoromycotina</taxon>
        <taxon>Entomophthoromycetes</taxon>
        <taxon>Entomophthorales</taxon>
        <taxon>Ancylistaceae</taxon>
        <taxon>Conidiobolus</taxon>
    </lineage>
</organism>